<dbReference type="PROSITE" id="PS50977">
    <property type="entry name" value="HTH_TETR_2"/>
    <property type="match status" value="1"/>
</dbReference>
<sequence>MSTVIEETTPQAASTPDAILQAAETLFARQGHEATSMRQITTLAGVNLAAVNYHFGSKEGLVQAVLRRRLAALNQERLRLLENLERQAEASGQAVKPSQIVDAFFGTLIRMARQDRAGIWPLLERSMTEPTAFIRTLFAQESADVLERYKQAFHKALPGVPQDEIVWRFQFMLGASSFALTGTEELRAVMGWQSNADDPAEDERQLLPRLMRFLLGGLRAPLQ</sequence>
<evidence type="ECO:0000313" key="6">
    <source>
        <dbReference type="Proteomes" id="UP000245212"/>
    </source>
</evidence>
<dbReference type="EMBL" id="QETA01000002">
    <property type="protein sequence ID" value="PWF24190.1"/>
    <property type="molecule type" value="Genomic_DNA"/>
</dbReference>
<feature type="coiled-coil region" evidence="3">
    <location>
        <begin position="63"/>
        <end position="90"/>
    </location>
</feature>
<organism evidence="5 6">
    <name type="scientific">Corticimicrobacter populi</name>
    <dbReference type="NCBI Taxonomy" id="2175229"/>
    <lineage>
        <taxon>Bacteria</taxon>
        <taxon>Pseudomonadati</taxon>
        <taxon>Pseudomonadota</taxon>
        <taxon>Betaproteobacteria</taxon>
        <taxon>Burkholderiales</taxon>
        <taxon>Alcaligenaceae</taxon>
        <taxon>Corticimicrobacter</taxon>
    </lineage>
</organism>
<evidence type="ECO:0000259" key="4">
    <source>
        <dbReference type="PROSITE" id="PS50977"/>
    </source>
</evidence>
<dbReference type="Proteomes" id="UP000245212">
    <property type="component" value="Unassembled WGS sequence"/>
</dbReference>
<dbReference type="SUPFAM" id="SSF46689">
    <property type="entry name" value="Homeodomain-like"/>
    <property type="match status" value="1"/>
</dbReference>
<evidence type="ECO:0000313" key="5">
    <source>
        <dbReference type="EMBL" id="PWF24190.1"/>
    </source>
</evidence>
<dbReference type="RefSeq" id="WP_109061468.1">
    <property type="nucleotide sequence ID" value="NZ_QETA01000002.1"/>
</dbReference>
<dbReference type="GO" id="GO:0000976">
    <property type="term" value="F:transcription cis-regulatory region binding"/>
    <property type="evidence" value="ECO:0007669"/>
    <property type="project" value="TreeGrafter"/>
</dbReference>
<dbReference type="GO" id="GO:0003700">
    <property type="term" value="F:DNA-binding transcription factor activity"/>
    <property type="evidence" value="ECO:0007669"/>
    <property type="project" value="TreeGrafter"/>
</dbReference>
<accession>A0A2V1K5M3</accession>
<proteinExistence type="predicted"/>
<dbReference type="InterPro" id="IPR050109">
    <property type="entry name" value="HTH-type_TetR-like_transc_reg"/>
</dbReference>
<keyword evidence="1 2" id="KW-0238">DNA-binding</keyword>
<gene>
    <name evidence="5" type="ORF">DD235_07815</name>
</gene>
<protein>
    <submittedName>
        <fullName evidence="5">TetR family transcriptional regulator</fullName>
    </submittedName>
</protein>
<dbReference type="InterPro" id="IPR041586">
    <property type="entry name" value="PsrA_TetR_C"/>
</dbReference>
<reference evidence="6" key="1">
    <citation type="submission" date="2018-05" db="EMBL/GenBank/DDBJ databases">
        <authorList>
            <person name="Li Y."/>
        </authorList>
    </citation>
    <scope>NUCLEOTIDE SEQUENCE [LARGE SCALE GENOMIC DNA]</scope>
    <source>
        <strain evidence="6">3d-2-2</strain>
    </source>
</reference>
<dbReference type="PANTHER" id="PTHR30055:SF235">
    <property type="entry name" value="TRANSCRIPTIONAL REGULATORY PROTEIN"/>
    <property type="match status" value="1"/>
</dbReference>
<feature type="domain" description="HTH tetR-type" evidence="4">
    <location>
        <begin position="13"/>
        <end position="73"/>
    </location>
</feature>
<evidence type="ECO:0000256" key="1">
    <source>
        <dbReference type="ARBA" id="ARBA00023125"/>
    </source>
</evidence>
<comment type="caution">
    <text evidence="5">The sequence shown here is derived from an EMBL/GenBank/DDBJ whole genome shotgun (WGS) entry which is preliminary data.</text>
</comment>
<name>A0A2V1K5M3_9BURK</name>
<dbReference type="AlphaFoldDB" id="A0A2V1K5M3"/>
<dbReference type="Gene3D" id="1.10.357.10">
    <property type="entry name" value="Tetracycline Repressor, domain 2"/>
    <property type="match status" value="1"/>
</dbReference>
<dbReference type="PRINTS" id="PR00455">
    <property type="entry name" value="HTHTETR"/>
</dbReference>
<dbReference type="SUPFAM" id="SSF48498">
    <property type="entry name" value="Tetracyclin repressor-like, C-terminal domain"/>
    <property type="match status" value="1"/>
</dbReference>
<dbReference type="PANTHER" id="PTHR30055">
    <property type="entry name" value="HTH-TYPE TRANSCRIPTIONAL REGULATOR RUTR"/>
    <property type="match status" value="1"/>
</dbReference>
<feature type="DNA-binding region" description="H-T-H motif" evidence="2">
    <location>
        <begin position="36"/>
        <end position="55"/>
    </location>
</feature>
<evidence type="ECO:0000256" key="3">
    <source>
        <dbReference type="SAM" id="Coils"/>
    </source>
</evidence>
<evidence type="ECO:0000256" key="2">
    <source>
        <dbReference type="PROSITE-ProRule" id="PRU00335"/>
    </source>
</evidence>
<dbReference type="Pfam" id="PF00440">
    <property type="entry name" value="TetR_N"/>
    <property type="match status" value="1"/>
</dbReference>
<dbReference type="InterPro" id="IPR001647">
    <property type="entry name" value="HTH_TetR"/>
</dbReference>
<keyword evidence="6" id="KW-1185">Reference proteome</keyword>
<dbReference type="InterPro" id="IPR009057">
    <property type="entry name" value="Homeodomain-like_sf"/>
</dbReference>
<dbReference type="InterPro" id="IPR036271">
    <property type="entry name" value="Tet_transcr_reg_TetR-rel_C_sf"/>
</dbReference>
<dbReference type="Pfam" id="PF17939">
    <property type="entry name" value="TetR_C_30"/>
    <property type="match status" value="1"/>
</dbReference>
<keyword evidence="3" id="KW-0175">Coiled coil</keyword>